<reference evidence="2" key="1">
    <citation type="journal article" date="2019" name="Int. J. Syst. Evol. Microbiol.">
        <title>The Global Catalogue of Microorganisms (GCM) 10K type strain sequencing project: providing services to taxonomists for standard genome sequencing and annotation.</title>
        <authorList>
            <consortium name="The Broad Institute Genomics Platform"/>
            <consortium name="The Broad Institute Genome Sequencing Center for Infectious Disease"/>
            <person name="Wu L."/>
            <person name="Ma J."/>
        </authorList>
    </citation>
    <scope>NUCLEOTIDE SEQUENCE [LARGE SCALE GENOMIC DNA]</scope>
    <source>
        <strain evidence="2">KCTC 42217</strain>
    </source>
</reference>
<dbReference type="Gene3D" id="3.90.50.10">
    <property type="entry name" value="Photosynthetic Reaction Center, subunit H, domain 2"/>
    <property type="match status" value="1"/>
</dbReference>
<keyword evidence="2" id="KW-1185">Reference proteome</keyword>
<sequence>MSDALYKHTRLDELGSHDISEIDAEYDLRNFLVLDGNKHKIGRVVELLYDVQSKKIRYLVIEIHSEDTEENLRRILAPIGTAEPHDDDNYLYIPALNHDLINALPDYEKGHVNPGVENMVRLAYAGEDLLAEGSGLTGNDVLNDEEAFYNHLHFDLDKLFGKKPKPPEYIQTICGVFDDSLEAENAISDLIKEGFSQDVIDLSSSKQNDDAALDESISGGGSIVCVKVQTSDEAFKASEIININGCVSVYETNDHKQDIK</sequence>
<dbReference type="RefSeq" id="WP_255902519.1">
    <property type="nucleotide sequence ID" value="NZ_JAFMZO010000003.1"/>
</dbReference>
<evidence type="ECO:0008006" key="3">
    <source>
        <dbReference type="Google" id="ProtNLM"/>
    </source>
</evidence>
<evidence type="ECO:0000313" key="1">
    <source>
        <dbReference type="EMBL" id="MFD2162987.1"/>
    </source>
</evidence>
<dbReference type="InterPro" id="IPR014747">
    <property type="entry name" value="Bac_photo_RC_H_C"/>
</dbReference>
<evidence type="ECO:0000313" key="2">
    <source>
        <dbReference type="Proteomes" id="UP001597387"/>
    </source>
</evidence>
<accession>A0ABW4ZMX4</accession>
<organism evidence="1 2">
    <name type="scientific">Paradesertivirga mongoliensis</name>
    <dbReference type="NCBI Taxonomy" id="2100740"/>
    <lineage>
        <taxon>Bacteria</taxon>
        <taxon>Pseudomonadati</taxon>
        <taxon>Bacteroidota</taxon>
        <taxon>Sphingobacteriia</taxon>
        <taxon>Sphingobacteriales</taxon>
        <taxon>Sphingobacteriaceae</taxon>
        <taxon>Paradesertivirga</taxon>
    </lineage>
</organism>
<dbReference type="InterPro" id="IPR011033">
    <property type="entry name" value="PRC_barrel-like_sf"/>
</dbReference>
<dbReference type="Proteomes" id="UP001597387">
    <property type="component" value="Unassembled WGS sequence"/>
</dbReference>
<proteinExistence type="predicted"/>
<gene>
    <name evidence="1" type="ORF">ACFSJU_11335</name>
</gene>
<name>A0ABW4ZMX4_9SPHI</name>
<comment type="caution">
    <text evidence="1">The sequence shown here is derived from an EMBL/GenBank/DDBJ whole genome shotgun (WGS) entry which is preliminary data.</text>
</comment>
<protein>
    <recommendedName>
        <fullName evidence="3">PRC-barrel domain-containing protein</fullName>
    </recommendedName>
</protein>
<dbReference type="SUPFAM" id="SSF50346">
    <property type="entry name" value="PRC-barrel domain"/>
    <property type="match status" value="1"/>
</dbReference>
<dbReference type="EMBL" id="JBHUHZ010000001">
    <property type="protein sequence ID" value="MFD2162987.1"/>
    <property type="molecule type" value="Genomic_DNA"/>
</dbReference>